<comment type="caution">
    <text evidence="2">The sequence shown here is derived from an EMBL/GenBank/DDBJ whole genome shotgun (WGS) entry which is preliminary data.</text>
</comment>
<evidence type="ECO:0008006" key="4">
    <source>
        <dbReference type="Google" id="ProtNLM"/>
    </source>
</evidence>
<organism evidence="2 3">
    <name type="scientific">Candidatus Xenohaliotis californiensis</name>
    <dbReference type="NCBI Taxonomy" id="84677"/>
    <lineage>
        <taxon>Bacteria</taxon>
        <taxon>Pseudomonadati</taxon>
        <taxon>Pseudomonadota</taxon>
        <taxon>Alphaproteobacteria</taxon>
        <taxon>Rickettsiales</taxon>
        <taxon>Anaplasmataceae</taxon>
        <taxon>Candidatus Xenohaliotis</taxon>
    </lineage>
</organism>
<gene>
    <name evidence="2" type="ORF">CAXC1_240002</name>
</gene>
<dbReference type="Pfam" id="PF04956">
    <property type="entry name" value="TrbC"/>
    <property type="match status" value="1"/>
</dbReference>
<keyword evidence="3" id="KW-1185">Reference proteome</keyword>
<dbReference type="InterPro" id="IPR007039">
    <property type="entry name" value="TrbC/VirB2"/>
</dbReference>
<dbReference type="EMBL" id="CAWVOK010000016">
    <property type="protein sequence ID" value="CAK8162837.1"/>
    <property type="molecule type" value="Genomic_DNA"/>
</dbReference>
<proteinExistence type="predicted"/>
<keyword evidence="1" id="KW-1133">Transmembrane helix</keyword>
<reference evidence="2 3" key="1">
    <citation type="submission" date="2024-01" db="EMBL/GenBank/DDBJ databases">
        <authorList>
            <person name="Kunselman E."/>
        </authorList>
    </citation>
    <scope>NUCLEOTIDE SEQUENCE [LARGE SCALE GENOMIC DNA]</scope>
    <source>
        <strain evidence="2">2 abalone samples</strain>
    </source>
</reference>
<feature type="transmembrane region" description="Helical" evidence="1">
    <location>
        <begin position="12"/>
        <end position="29"/>
    </location>
</feature>
<protein>
    <recommendedName>
        <fullName evidence="4">Type IV secretion system protein VirB2</fullName>
    </recommendedName>
</protein>
<dbReference type="RefSeq" id="WP_338363864.1">
    <property type="nucleotide sequence ID" value="NZ_CAWVOK010000016.1"/>
</dbReference>
<feature type="transmembrane region" description="Helical" evidence="1">
    <location>
        <begin position="49"/>
        <end position="70"/>
    </location>
</feature>
<name>A0ABM9N7W2_9RICK</name>
<accession>A0ABM9N7W2</accession>
<sequence length="119" mass="12754">MHINKKSMLNILIVYVLLLPCVSIAGQGMQIPNESIDNGAIVVTICKAINIFTGPTGQALVVIVIIITGISMFFGKMTWIMAAVVMVGIGIVFGAENIVNNLIGGALNCKYYIDINITR</sequence>
<keyword evidence="1" id="KW-0812">Transmembrane</keyword>
<evidence type="ECO:0000256" key="1">
    <source>
        <dbReference type="SAM" id="Phobius"/>
    </source>
</evidence>
<feature type="transmembrane region" description="Helical" evidence="1">
    <location>
        <begin position="77"/>
        <end position="95"/>
    </location>
</feature>
<evidence type="ECO:0000313" key="3">
    <source>
        <dbReference type="Proteomes" id="UP001314181"/>
    </source>
</evidence>
<keyword evidence="1" id="KW-0472">Membrane</keyword>
<evidence type="ECO:0000313" key="2">
    <source>
        <dbReference type="EMBL" id="CAK8162837.1"/>
    </source>
</evidence>
<dbReference type="Proteomes" id="UP001314181">
    <property type="component" value="Unassembled WGS sequence"/>
</dbReference>